<dbReference type="Pfam" id="PF03961">
    <property type="entry name" value="FapA"/>
    <property type="match status" value="1"/>
</dbReference>
<sequence>MPSPDSYTEKILHELEANENGFFQIENKQGKAYLRVTKPGVKGQKVELKDVISRIQLFGVENYDTDVIRKILLHSDGKEVEIGYWSKGTPEDSFVDIKVSEDNMSANLTLHPPKHGGSLLTEHQLREVIANAGISVGIIDSVIIACIRNPEFLIPISFAKGVLPIPGRDGEIKIHFRSDNKPQLEEDERGRIDYKNIGIIQSVKPGDLLAEKIPPKPGEYGKTVTGTLIPYPEEKKVEWIIGYNVEEKADKLYSKIAGRPILDRTGEIRVDQVVQLEAVDYSTGNIDFPGTIIVEQKIGDGFSLTTSGSIIIKSSVGKAFLKAKGDIVLSGGFMGRGEGYIESEGNIYAKFVEQGKLTASGSIFVEEAAMHSELSAKDFIQVLGGRGEIIGGTVIASNSVTCSKLGAVVETKTKVAIGTPPELLEELNRMKQDLSEKETTLKKVQLTLQKLQEQGQKKELKPEEKEMVSKLKEANEKYTVLLESLQKQFDTALGSYEPNKNAYVEVEREIFPGVEVSFGLGKIYRPGLNSAIGKTVVQLGSDGSVQTDRTIPREKRES</sequence>
<name>A0A4V6QMX4_9LEPT</name>
<keyword evidence="1" id="KW-0175">Coiled coil</keyword>
<feature type="domain" description="Flagellar Assembly Protein A N-terminal region" evidence="2">
    <location>
        <begin position="95"/>
        <end position="263"/>
    </location>
</feature>
<dbReference type="InterPro" id="IPR005646">
    <property type="entry name" value="FapA"/>
</dbReference>
<dbReference type="Proteomes" id="UP000298058">
    <property type="component" value="Unassembled WGS sequence"/>
</dbReference>
<keyword evidence="4" id="KW-1185">Reference proteome</keyword>
<dbReference type="Pfam" id="PF20250">
    <property type="entry name" value="FapA_N"/>
    <property type="match status" value="1"/>
</dbReference>
<proteinExistence type="predicted"/>
<feature type="coiled-coil region" evidence="1">
    <location>
        <begin position="424"/>
        <end position="488"/>
    </location>
</feature>
<evidence type="ECO:0000259" key="2">
    <source>
        <dbReference type="Pfam" id="PF20250"/>
    </source>
</evidence>
<reference evidence="3" key="1">
    <citation type="journal article" date="2019" name="PLoS Negl. Trop. Dis.">
        <title>Revisiting the worldwide diversity of Leptospira species in the environment.</title>
        <authorList>
            <person name="Vincent A.T."/>
            <person name="Schiettekatte O."/>
            <person name="Bourhy P."/>
            <person name="Veyrier F.J."/>
            <person name="Picardeau M."/>
        </authorList>
    </citation>
    <scope>NUCLEOTIDE SEQUENCE [LARGE SCALE GENOMIC DNA]</scope>
    <source>
        <strain evidence="3">201300427</strain>
    </source>
</reference>
<dbReference type="InterPro" id="IPR046865">
    <property type="entry name" value="FapA_b_solenoid"/>
</dbReference>
<organism evidence="3 4">
    <name type="scientific">Leptospira idonii</name>
    <dbReference type="NCBI Taxonomy" id="1193500"/>
    <lineage>
        <taxon>Bacteria</taxon>
        <taxon>Pseudomonadati</taxon>
        <taxon>Spirochaetota</taxon>
        <taxon>Spirochaetia</taxon>
        <taxon>Leptospirales</taxon>
        <taxon>Leptospiraceae</taxon>
        <taxon>Leptospira</taxon>
    </lineage>
</organism>
<evidence type="ECO:0000313" key="4">
    <source>
        <dbReference type="Proteomes" id="UP000298058"/>
    </source>
</evidence>
<evidence type="ECO:0000256" key="1">
    <source>
        <dbReference type="SAM" id="Coils"/>
    </source>
</evidence>
<evidence type="ECO:0000313" key="3">
    <source>
        <dbReference type="EMBL" id="TGN19926.1"/>
    </source>
</evidence>
<gene>
    <name evidence="3" type="ORF">EHS15_05980</name>
</gene>
<dbReference type="InterPro" id="IPR046866">
    <property type="entry name" value="FapA_N"/>
</dbReference>
<protein>
    <submittedName>
        <fullName evidence="3">DUF342 domain-containing protein</fullName>
    </submittedName>
</protein>
<dbReference type="EMBL" id="RQHW01000018">
    <property type="protein sequence ID" value="TGN19926.1"/>
    <property type="molecule type" value="Genomic_DNA"/>
</dbReference>
<comment type="caution">
    <text evidence="3">The sequence shown here is derived from an EMBL/GenBank/DDBJ whole genome shotgun (WGS) entry which is preliminary data.</text>
</comment>
<dbReference type="PANTHER" id="PTHR38032:SF1">
    <property type="entry name" value="RNA-BINDING PROTEIN KHPB N-TERMINAL DOMAIN-CONTAINING PROTEIN"/>
    <property type="match status" value="1"/>
</dbReference>
<dbReference type="PANTHER" id="PTHR38032">
    <property type="entry name" value="POLYMERASE-RELATED"/>
    <property type="match status" value="1"/>
</dbReference>
<dbReference type="AlphaFoldDB" id="A0A4V6QMX4"/>
<accession>A0A4V6QMX4</accession>
<dbReference type="OrthoDB" id="9816426at2"/>
<dbReference type="RefSeq" id="WP_135759645.1">
    <property type="nucleotide sequence ID" value="NZ_RQHW01000018.1"/>
</dbReference>